<protein>
    <submittedName>
        <fullName evidence="1">Uncharacterized protein</fullName>
    </submittedName>
</protein>
<proteinExistence type="predicted"/>
<evidence type="ECO:0000313" key="2">
    <source>
        <dbReference type="Proteomes" id="UP001145114"/>
    </source>
</evidence>
<evidence type="ECO:0000313" key="1">
    <source>
        <dbReference type="EMBL" id="KAJ1673133.1"/>
    </source>
</evidence>
<feature type="non-terminal residue" evidence="1">
    <location>
        <position position="88"/>
    </location>
</feature>
<reference evidence="1" key="1">
    <citation type="submission" date="2022-06" db="EMBL/GenBank/DDBJ databases">
        <title>Phylogenomic reconstructions and comparative analyses of Kickxellomycotina fungi.</title>
        <authorList>
            <person name="Reynolds N.K."/>
            <person name="Stajich J.E."/>
            <person name="Barry K."/>
            <person name="Grigoriev I.V."/>
            <person name="Crous P."/>
            <person name="Smith M.E."/>
        </authorList>
    </citation>
    <scope>NUCLEOTIDE SEQUENCE</scope>
    <source>
        <strain evidence="1">RSA 2271</strain>
    </source>
</reference>
<dbReference type="EMBL" id="JAMZIH010007337">
    <property type="protein sequence ID" value="KAJ1673133.1"/>
    <property type="molecule type" value="Genomic_DNA"/>
</dbReference>
<gene>
    <name evidence="1" type="ORF">EV182_005822</name>
</gene>
<keyword evidence="2" id="KW-1185">Reference proteome</keyword>
<sequence>MVVLCLRKKALRWFSKLDVYDRDLSWSEFKQKFISSEGLAISEQEDGNIDHRGIPTVSKLFETFDGIGLKPHSWDGFSPQELSRHRDT</sequence>
<dbReference type="Proteomes" id="UP001145114">
    <property type="component" value="Unassembled WGS sequence"/>
</dbReference>
<accession>A0ACC1HDF3</accession>
<organism evidence="1 2">
    <name type="scientific">Spiromyces aspiralis</name>
    <dbReference type="NCBI Taxonomy" id="68401"/>
    <lineage>
        <taxon>Eukaryota</taxon>
        <taxon>Fungi</taxon>
        <taxon>Fungi incertae sedis</taxon>
        <taxon>Zoopagomycota</taxon>
        <taxon>Kickxellomycotina</taxon>
        <taxon>Kickxellomycetes</taxon>
        <taxon>Kickxellales</taxon>
        <taxon>Kickxellaceae</taxon>
        <taxon>Spiromyces</taxon>
    </lineage>
</organism>
<comment type="caution">
    <text evidence="1">The sequence shown here is derived from an EMBL/GenBank/DDBJ whole genome shotgun (WGS) entry which is preliminary data.</text>
</comment>
<name>A0ACC1HDF3_9FUNG</name>